<evidence type="ECO:0000313" key="8">
    <source>
        <dbReference type="Proteomes" id="UP000193642"/>
    </source>
</evidence>
<evidence type="ECO:0000259" key="6">
    <source>
        <dbReference type="Pfam" id="PF13193"/>
    </source>
</evidence>
<dbReference type="Pfam" id="PF13193">
    <property type="entry name" value="AMP-binding_C"/>
    <property type="match status" value="1"/>
</dbReference>
<evidence type="ECO:0000256" key="2">
    <source>
        <dbReference type="ARBA" id="ARBA00022598"/>
    </source>
</evidence>
<evidence type="ECO:0000313" key="7">
    <source>
        <dbReference type="EMBL" id="ORY52038.1"/>
    </source>
</evidence>
<sequence>MHKCGVARGEKVAVLVPNSPVILEANFAVPLAGAVLVSINTRLLQDEVEYILRKSQTRVLFVDKSLEHLTTNWKSLGVRSRIKDPYEQFLAGAASMAHQKSWSDFPPLLDEYDTIAINFTSGTTGRPKGVMYHYRGAYLNALCMVVELQMSSETNYLWTLPMFHASGWCFPWAISAVGGCHTVLRKVDPPQIWKYFTTHGITHYCAAPTVQLSIVNDPNAVKPKQQIKTMVAAAPPSPTLLEAMLKLGIVPVHVYGLTETYGPSTICAWQPEWHALPTHELAEKISRQGHAFLACDEVQVWDSEGNVVPSDGQTVGEVVFRGNLVMKGYLDDEKATAEAFKGGVFHSGDVAVKHPDGYLELRDRQKDIIISGGENISTIEIENAVMSHPSVLEACVVSSPDEKWGERPVVFVTLKVQTDSQEFTKHLMGFLRQKLAGFKMPARINVLSELPKTSTGKIQKFVLR</sequence>
<dbReference type="GO" id="GO:0006631">
    <property type="term" value="P:fatty acid metabolic process"/>
    <property type="evidence" value="ECO:0007669"/>
    <property type="project" value="UniProtKB-KW"/>
</dbReference>
<dbReference type="InterPro" id="IPR020845">
    <property type="entry name" value="AMP-binding_CS"/>
</dbReference>
<keyword evidence="8" id="KW-1185">Reference proteome</keyword>
<evidence type="ECO:0000256" key="4">
    <source>
        <dbReference type="ARBA" id="ARBA00023098"/>
    </source>
</evidence>
<proteinExistence type="inferred from homology"/>
<evidence type="ECO:0000259" key="5">
    <source>
        <dbReference type="Pfam" id="PF00501"/>
    </source>
</evidence>
<dbReference type="InterPro" id="IPR000873">
    <property type="entry name" value="AMP-dep_synth/lig_dom"/>
</dbReference>
<comment type="caution">
    <text evidence="7">The sequence shown here is derived from an EMBL/GenBank/DDBJ whole genome shotgun (WGS) entry which is preliminary data.</text>
</comment>
<dbReference type="GO" id="GO:0016874">
    <property type="term" value="F:ligase activity"/>
    <property type="evidence" value="ECO:0007669"/>
    <property type="project" value="UniProtKB-KW"/>
</dbReference>
<dbReference type="PROSITE" id="PS00455">
    <property type="entry name" value="AMP_BINDING"/>
    <property type="match status" value="1"/>
</dbReference>
<accession>A0A1Y2CYF3</accession>
<dbReference type="PANTHER" id="PTHR43859">
    <property type="entry name" value="ACYL-ACTIVATING ENZYME"/>
    <property type="match status" value="1"/>
</dbReference>
<dbReference type="Pfam" id="PF00501">
    <property type="entry name" value="AMP-binding"/>
    <property type="match status" value="1"/>
</dbReference>
<dbReference type="Gene3D" id="3.40.50.12780">
    <property type="entry name" value="N-terminal domain of ligase-like"/>
    <property type="match status" value="1"/>
</dbReference>
<feature type="domain" description="AMP-dependent synthetase/ligase" evidence="5">
    <location>
        <begin position="3"/>
        <end position="330"/>
    </location>
</feature>
<dbReference type="PANTHER" id="PTHR43859:SF4">
    <property type="entry name" value="BUTANOATE--COA LIGASE AAE1-RELATED"/>
    <property type="match status" value="1"/>
</dbReference>
<dbReference type="InterPro" id="IPR045851">
    <property type="entry name" value="AMP-bd_C_sf"/>
</dbReference>
<reference evidence="7 8" key="1">
    <citation type="submission" date="2016-07" db="EMBL/GenBank/DDBJ databases">
        <title>Pervasive Adenine N6-methylation of Active Genes in Fungi.</title>
        <authorList>
            <consortium name="DOE Joint Genome Institute"/>
            <person name="Mondo S.J."/>
            <person name="Dannebaum R.O."/>
            <person name="Kuo R.C."/>
            <person name="Labutti K."/>
            <person name="Haridas S."/>
            <person name="Kuo A."/>
            <person name="Salamov A."/>
            <person name="Ahrendt S.R."/>
            <person name="Lipzen A."/>
            <person name="Sullivan W."/>
            <person name="Andreopoulos W.B."/>
            <person name="Clum A."/>
            <person name="Lindquist E."/>
            <person name="Daum C."/>
            <person name="Ramamoorthy G.K."/>
            <person name="Gryganskyi A."/>
            <person name="Culley D."/>
            <person name="Magnuson J.K."/>
            <person name="James T.Y."/>
            <person name="O'Malley M.A."/>
            <person name="Stajich J.E."/>
            <person name="Spatafora J.W."/>
            <person name="Visel A."/>
            <person name="Grigoriev I.V."/>
        </authorList>
    </citation>
    <scope>NUCLEOTIDE SEQUENCE [LARGE SCALE GENOMIC DNA]</scope>
    <source>
        <strain evidence="7 8">JEL800</strain>
    </source>
</reference>
<dbReference type="FunFam" id="3.30.300.30:FF:000008">
    <property type="entry name" value="2,3-dihydroxybenzoate-AMP ligase"/>
    <property type="match status" value="1"/>
</dbReference>
<dbReference type="SUPFAM" id="SSF56801">
    <property type="entry name" value="Acetyl-CoA synthetase-like"/>
    <property type="match status" value="1"/>
</dbReference>
<dbReference type="AlphaFoldDB" id="A0A1Y2CYF3"/>
<keyword evidence="2 7" id="KW-0436">Ligase</keyword>
<dbReference type="Gene3D" id="3.30.300.30">
    <property type="match status" value="1"/>
</dbReference>
<dbReference type="OrthoDB" id="1882297at2759"/>
<keyword evidence="4" id="KW-0443">Lipid metabolism</keyword>
<evidence type="ECO:0000256" key="1">
    <source>
        <dbReference type="ARBA" id="ARBA00006432"/>
    </source>
</evidence>
<keyword evidence="3" id="KW-0276">Fatty acid metabolism</keyword>
<dbReference type="STRING" id="329046.A0A1Y2CYF3"/>
<protein>
    <submittedName>
        <fullName evidence="7">AMP-dependent synthetase and ligase</fullName>
    </submittedName>
</protein>
<dbReference type="InterPro" id="IPR042099">
    <property type="entry name" value="ANL_N_sf"/>
</dbReference>
<gene>
    <name evidence="7" type="ORF">BCR33DRAFT_675829</name>
</gene>
<dbReference type="EMBL" id="MCGO01000004">
    <property type="protein sequence ID" value="ORY52038.1"/>
    <property type="molecule type" value="Genomic_DNA"/>
</dbReference>
<dbReference type="InterPro" id="IPR025110">
    <property type="entry name" value="AMP-bd_C"/>
</dbReference>
<evidence type="ECO:0000256" key="3">
    <source>
        <dbReference type="ARBA" id="ARBA00022832"/>
    </source>
</evidence>
<organism evidence="7 8">
    <name type="scientific">Rhizoclosmatium globosum</name>
    <dbReference type="NCBI Taxonomy" id="329046"/>
    <lineage>
        <taxon>Eukaryota</taxon>
        <taxon>Fungi</taxon>
        <taxon>Fungi incertae sedis</taxon>
        <taxon>Chytridiomycota</taxon>
        <taxon>Chytridiomycota incertae sedis</taxon>
        <taxon>Chytridiomycetes</taxon>
        <taxon>Chytridiales</taxon>
        <taxon>Chytriomycetaceae</taxon>
        <taxon>Rhizoclosmatium</taxon>
    </lineage>
</organism>
<comment type="similarity">
    <text evidence="1">Belongs to the ATP-dependent AMP-binding enzyme family.</text>
</comment>
<dbReference type="Proteomes" id="UP000193642">
    <property type="component" value="Unassembled WGS sequence"/>
</dbReference>
<name>A0A1Y2CYF3_9FUNG</name>
<feature type="domain" description="AMP-binding enzyme C-terminal" evidence="6">
    <location>
        <begin position="380"/>
        <end position="457"/>
    </location>
</feature>
<feature type="non-terminal residue" evidence="7">
    <location>
        <position position="464"/>
    </location>
</feature>